<protein>
    <submittedName>
        <fullName evidence="4">Sensor</fullName>
    </submittedName>
</protein>
<feature type="region of interest" description="Disordered" evidence="1">
    <location>
        <begin position="226"/>
        <end position="259"/>
    </location>
</feature>
<evidence type="ECO:0000256" key="1">
    <source>
        <dbReference type="SAM" id="MobiDB-lite"/>
    </source>
</evidence>
<evidence type="ECO:0000313" key="4">
    <source>
        <dbReference type="EMBL" id="SES99975.1"/>
    </source>
</evidence>
<evidence type="ECO:0000313" key="5">
    <source>
        <dbReference type="Proteomes" id="UP000243338"/>
    </source>
</evidence>
<dbReference type="EMBL" id="FOHQ01000006">
    <property type="protein sequence ID" value="SES99975.1"/>
    <property type="molecule type" value="Genomic_DNA"/>
</dbReference>
<dbReference type="InterPro" id="IPR025828">
    <property type="entry name" value="Put_sensor_dom"/>
</dbReference>
<dbReference type="OrthoDB" id="253413at2157"/>
<evidence type="ECO:0000259" key="3">
    <source>
        <dbReference type="Pfam" id="PF13796"/>
    </source>
</evidence>
<proteinExistence type="predicted"/>
<name>A0A1I0AZJ9_9EURY</name>
<dbReference type="AlphaFoldDB" id="A0A1I0AZJ9"/>
<feature type="transmembrane region" description="Helical" evidence="2">
    <location>
        <begin position="119"/>
        <end position="149"/>
    </location>
</feature>
<feature type="transmembrane region" description="Helical" evidence="2">
    <location>
        <begin position="169"/>
        <end position="188"/>
    </location>
</feature>
<keyword evidence="2" id="KW-0472">Membrane</keyword>
<sequence length="259" mass="28745">MVERGMKSMIRDFFGVVTRKQTYLNLTYLLFSFPLGTAYFIFLVTGLSMGLSLSITLIGIPILLLMLVAWWELASFERQLAIWLLGINIPPMESRKITNQKMTEKLKGYIMNPVTWKGLVFLFIKFPLGIFTLIVSFTLIALTITLIAVPFIYKTAYMDLGSYQVDSPGIAIAIMFGGLLLGIISLHIMNALAKLSGIVAYHLLGSTGSAGIDENDYTYIEIDDDAEEESLGTKTEATLETTAEIEDVDNVGTEKNPKD</sequence>
<keyword evidence="2" id="KW-1133">Transmembrane helix</keyword>
<reference evidence="5" key="1">
    <citation type="submission" date="2016-10" db="EMBL/GenBank/DDBJ databases">
        <authorList>
            <person name="Varghese N."/>
            <person name="Submissions S."/>
        </authorList>
    </citation>
    <scope>NUCLEOTIDE SEQUENCE [LARGE SCALE GENOMIC DNA]</scope>
    <source>
        <strain evidence="5">SLH 33</strain>
    </source>
</reference>
<accession>A0A1I0AZJ9</accession>
<gene>
    <name evidence="4" type="ORF">SAMN04488587_1869</name>
</gene>
<feature type="transmembrane region" description="Helical" evidence="2">
    <location>
        <begin position="21"/>
        <end position="44"/>
    </location>
</feature>
<evidence type="ECO:0000256" key="2">
    <source>
        <dbReference type="SAM" id="Phobius"/>
    </source>
</evidence>
<feature type="transmembrane region" description="Helical" evidence="2">
    <location>
        <begin position="50"/>
        <end position="71"/>
    </location>
</feature>
<organism evidence="4 5">
    <name type="scientific">Methanococcoides vulcani</name>
    <dbReference type="NCBI Taxonomy" id="1353158"/>
    <lineage>
        <taxon>Archaea</taxon>
        <taxon>Methanobacteriati</taxon>
        <taxon>Methanobacteriota</taxon>
        <taxon>Stenosarchaea group</taxon>
        <taxon>Methanomicrobia</taxon>
        <taxon>Methanosarcinales</taxon>
        <taxon>Methanosarcinaceae</taxon>
        <taxon>Methanococcoides</taxon>
    </lineage>
</organism>
<keyword evidence="5" id="KW-1185">Reference proteome</keyword>
<feature type="domain" description="Putative sensor" evidence="3">
    <location>
        <begin position="28"/>
        <end position="204"/>
    </location>
</feature>
<dbReference type="Proteomes" id="UP000243338">
    <property type="component" value="Unassembled WGS sequence"/>
</dbReference>
<feature type="compositionally biased region" description="Low complexity" evidence="1">
    <location>
        <begin position="233"/>
        <end position="242"/>
    </location>
</feature>
<dbReference type="RefSeq" id="WP_091690332.1">
    <property type="nucleotide sequence ID" value="NZ_CAAGSJ010000007.1"/>
</dbReference>
<keyword evidence="2" id="KW-0812">Transmembrane</keyword>
<dbReference type="Pfam" id="PF13796">
    <property type="entry name" value="Sensor"/>
    <property type="match status" value="1"/>
</dbReference>